<dbReference type="InterPro" id="IPR029057">
    <property type="entry name" value="PRTase-like"/>
</dbReference>
<accession>A0A0F6RBT0</accession>
<dbReference type="Gene3D" id="3.40.50.2020">
    <property type="match status" value="1"/>
</dbReference>
<dbReference type="InterPro" id="IPR000836">
    <property type="entry name" value="PRTase_dom"/>
</dbReference>
<comment type="similarity">
    <text evidence="1">Belongs to the ComF/GntX family.</text>
</comment>
<dbReference type="STRING" id="914150.TQ33_0440"/>
<dbReference type="KEGG" id="kge:TQ33_0440"/>
<dbReference type="AlphaFoldDB" id="A0A0F6RBT0"/>
<evidence type="ECO:0000313" key="3">
    <source>
        <dbReference type="Proteomes" id="UP000034071"/>
    </source>
</evidence>
<proteinExistence type="inferred from homology"/>
<dbReference type="InterPro" id="IPR051910">
    <property type="entry name" value="ComF/GntX_DNA_util-trans"/>
</dbReference>
<dbReference type="Proteomes" id="UP000034071">
    <property type="component" value="Chromosome"/>
</dbReference>
<reference evidence="2 3" key="1">
    <citation type="submission" date="2015-02" db="EMBL/GenBank/DDBJ databases">
        <title>Complete genome sequence of Kangiella geojedonensis strain YCS-5T.</title>
        <authorList>
            <person name="Kim K.M."/>
        </authorList>
    </citation>
    <scope>NUCLEOTIDE SEQUENCE [LARGE SCALE GENOMIC DNA]</scope>
    <source>
        <strain evidence="2 3">YCS-5</strain>
    </source>
</reference>
<dbReference type="PANTHER" id="PTHR47505:SF1">
    <property type="entry name" value="DNA UTILIZATION PROTEIN YHGH"/>
    <property type="match status" value="1"/>
</dbReference>
<dbReference type="HOGENOM" id="CLU_054549_0_1_6"/>
<dbReference type="EMBL" id="CP010975">
    <property type="protein sequence ID" value="AKE51426.1"/>
    <property type="molecule type" value="Genomic_DNA"/>
</dbReference>
<evidence type="ECO:0000313" key="2">
    <source>
        <dbReference type="EMBL" id="AKE51426.1"/>
    </source>
</evidence>
<dbReference type="PATRIC" id="fig|914150.5.peg.447"/>
<dbReference type="SUPFAM" id="SSF53271">
    <property type="entry name" value="PRTase-like"/>
    <property type="match status" value="1"/>
</dbReference>
<dbReference type="PANTHER" id="PTHR47505">
    <property type="entry name" value="DNA UTILIZATION PROTEIN YHGH"/>
    <property type="match status" value="1"/>
</dbReference>
<organism evidence="2 3">
    <name type="scientific">Kangiella geojedonensis</name>
    <dbReference type="NCBI Taxonomy" id="914150"/>
    <lineage>
        <taxon>Bacteria</taxon>
        <taxon>Pseudomonadati</taxon>
        <taxon>Pseudomonadota</taxon>
        <taxon>Gammaproteobacteria</taxon>
        <taxon>Kangiellales</taxon>
        <taxon>Kangiellaceae</taxon>
        <taxon>Kangiella</taxon>
    </lineage>
</organism>
<dbReference type="CDD" id="cd06223">
    <property type="entry name" value="PRTases_typeI"/>
    <property type="match status" value="1"/>
</dbReference>
<protein>
    <submittedName>
        <fullName evidence="2">Competence protein F</fullName>
    </submittedName>
</protein>
<dbReference type="OrthoDB" id="9793412at2"/>
<sequence length="241" mass="26765">MSFFDNLRRVAEKSLAYSHCSFCGLARSEIGICDPCLSAVEPMGRSCNTCASPINSSQTAQSQPDVDSSCGQCLKNPPVFQRVITATRYKFPVDKALSELKFNKQLHFARSLSHVLERRVRLSYDNAPYPDALVAIPLHPKRLSERGFNQSELVTKHLANALSIPHNNALARVKDTPHQIGLSEKQRRKNLNNAFRLQKPLPRHIALVDDVVTTGSTVSEAAKLCLQNGVKQVDVWCLAKT</sequence>
<evidence type="ECO:0000256" key="1">
    <source>
        <dbReference type="ARBA" id="ARBA00008007"/>
    </source>
</evidence>
<name>A0A0F6RBT0_9GAMM</name>
<gene>
    <name evidence="2" type="ORF">TQ33_0440</name>
</gene>
<keyword evidence="3" id="KW-1185">Reference proteome</keyword>